<dbReference type="PANTHER" id="PTHR45626">
    <property type="entry name" value="TRANSCRIPTION TERMINATION FACTOR 2-RELATED"/>
    <property type="match status" value="1"/>
</dbReference>
<evidence type="ECO:0000313" key="8">
    <source>
        <dbReference type="Proteomes" id="UP000037460"/>
    </source>
</evidence>
<sequence>MTFQDGDQVKAKYMATSAGVRAPGDWFAGKIVKVNADGTFNIRYEDGETENAVVARYIKLDEHESKAQPVKRPSPEDPSQPRSNRAGKRRAVAQQPDLSGAGSSTGASAGSSGSASAAPACQPGFDPPLRRWSCDEILAAVQQVYPAEEPEPIGFAAGVLLRPYQKQSLAFMLHNERSTDPELEGLRHELVKNKIHEWGNSRVSHAAACRGGWLCDEVGMGKTAVVAALILANPANTLKPVPDERFAKLLSGDGEPTKLKLTIIVVNNTIVQQWADELKRFAPSLRVLMFYGDGKKKTAGLAQLRDVDVLLTTPHMALPPYFLANVRAHRLVVDEAHLLGDPNSTTTQKLNYLSQYQTSLMWLVTATPISTDLRQLTNQAHLLGQWEHGLKLKEISHGIISVPWPPKPGDSNYPIWQICKDMGRDPETAAPKRQVKNEELVERLRKLIIRHTKSQRIGGEVALALPETECSTLWLEMSEDERVMYNVHRCIQPSVASSYGNYLEQCAAQLNACSHLYQQDIVCGCDSHFDTAHAEHLELKNEFTYRGQLARQKLLEQLLAEGKLKEETEEGKTVYKYTPGNSQSYYGRAGTETAEQRRKRETFVIDDDEKSEYYVRKPPTLDAPFPGGSFAAATAAFLRTHERLEVPFKPTAAEARRLKLTGPFGIAAEKPETVIKYEPLTNLTKFRVLMEDLGALRASEPNFRAIVFTRHSTVQERLVKLIEAATKPGGVLAPGTGTPSASKLVVFEFNAKTAPQQRHRLIQQFQDPARLGARVFVVTYATAAVGITLTAANRIFLMEPCIDPGQEVQAAGRIHRLGQEKDCFIKRYAFRDSIEEAVVALHEKIKAKEIAVVDGRVDQSASRAALDAFMRDKVTHSFTGEQRERKVKQQGSRYDSGIPTALEEWWQSIHPVAWWEERHNYRYSPATDPGQTKSRQQLYREVEKAFKEENGYEVTCKQAACVFCGMYKDLPGTFSWAGTGCYAYLAGDRRDPPDRAQRREITLNYDSQWVQEVPRPPNGWLGLPVKNTDNGCELPANTGAASAASAKGKGRGKSKAAT</sequence>
<feature type="domain" description="Helicase C-terminal" evidence="6">
    <location>
        <begin position="689"/>
        <end position="853"/>
    </location>
</feature>
<dbReference type="GO" id="GO:0008094">
    <property type="term" value="F:ATP-dependent activity, acting on DNA"/>
    <property type="evidence" value="ECO:0007669"/>
    <property type="project" value="TreeGrafter"/>
</dbReference>
<dbReference type="CDD" id="cd18793">
    <property type="entry name" value="SF2_C_SNF"/>
    <property type="match status" value="1"/>
</dbReference>
<dbReference type="PROSITE" id="PS51192">
    <property type="entry name" value="HELICASE_ATP_BIND_1"/>
    <property type="match status" value="1"/>
</dbReference>
<dbReference type="Pfam" id="PF00176">
    <property type="entry name" value="SNF2-rel_dom"/>
    <property type="match status" value="1"/>
</dbReference>
<dbReference type="EMBL" id="JWZX01000926">
    <property type="protein sequence ID" value="KOO35275.1"/>
    <property type="molecule type" value="Genomic_DNA"/>
</dbReference>
<dbReference type="CDD" id="cd04508">
    <property type="entry name" value="Tudor_SF"/>
    <property type="match status" value="1"/>
</dbReference>
<evidence type="ECO:0000256" key="2">
    <source>
        <dbReference type="ARBA" id="ARBA00022801"/>
    </source>
</evidence>
<feature type="region of interest" description="Disordered" evidence="4">
    <location>
        <begin position="64"/>
        <end position="122"/>
    </location>
</feature>
<dbReference type="InterPro" id="IPR014001">
    <property type="entry name" value="Helicase_ATP-bd"/>
</dbReference>
<keyword evidence="7" id="KW-0347">Helicase</keyword>
<keyword evidence="3" id="KW-0067">ATP-binding</keyword>
<evidence type="ECO:0000256" key="3">
    <source>
        <dbReference type="ARBA" id="ARBA00022840"/>
    </source>
</evidence>
<keyword evidence="2" id="KW-0378">Hydrolase</keyword>
<feature type="compositionally biased region" description="Low complexity" evidence="4">
    <location>
        <begin position="99"/>
        <end position="118"/>
    </location>
</feature>
<dbReference type="GO" id="GO:0005634">
    <property type="term" value="C:nucleus"/>
    <property type="evidence" value="ECO:0007669"/>
    <property type="project" value="TreeGrafter"/>
</dbReference>
<dbReference type="Proteomes" id="UP000037460">
    <property type="component" value="Unassembled WGS sequence"/>
</dbReference>
<gene>
    <name evidence="7" type="ORF">Ctob_006462</name>
</gene>
<dbReference type="Gene3D" id="3.40.50.10810">
    <property type="entry name" value="Tandem AAA-ATPase domain"/>
    <property type="match status" value="1"/>
</dbReference>
<dbReference type="SMART" id="SM00487">
    <property type="entry name" value="DEXDc"/>
    <property type="match status" value="1"/>
</dbReference>
<dbReference type="InterPro" id="IPR027417">
    <property type="entry name" value="P-loop_NTPase"/>
</dbReference>
<reference evidence="8" key="1">
    <citation type="journal article" date="2015" name="PLoS Genet.">
        <title>Genome Sequence and Transcriptome Analyses of Chrysochromulina tobin: Metabolic Tools for Enhanced Algal Fitness in the Prominent Order Prymnesiales (Haptophyceae).</title>
        <authorList>
            <person name="Hovde B.T."/>
            <person name="Deodato C.R."/>
            <person name="Hunsperger H.M."/>
            <person name="Ryken S.A."/>
            <person name="Yost W."/>
            <person name="Jha R.K."/>
            <person name="Patterson J."/>
            <person name="Monnat R.J. Jr."/>
            <person name="Barlow S.B."/>
            <person name="Starkenburg S.R."/>
            <person name="Cattolico R.A."/>
        </authorList>
    </citation>
    <scope>NUCLEOTIDE SEQUENCE</scope>
    <source>
        <strain evidence="8">CCMP291</strain>
    </source>
</reference>
<dbReference type="InterPro" id="IPR038718">
    <property type="entry name" value="SNF2-like_sf"/>
</dbReference>
<dbReference type="OrthoDB" id="448448at2759"/>
<comment type="caution">
    <text evidence="7">The sequence shown here is derived from an EMBL/GenBank/DDBJ whole genome shotgun (WGS) entry which is preliminary data.</text>
</comment>
<evidence type="ECO:0000313" key="7">
    <source>
        <dbReference type="EMBL" id="KOO35275.1"/>
    </source>
</evidence>
<dbReference type="GO" id="GO:0016787">
    <property type="term" value="F:hydrolase activity"/>
    <property type="evidence" value="ECO:0007669"/>
    <property type="project" value="UniProtKB-KW"/>
</dbReference>
<dbReference type="PROSITE" id="PS51194">
    <property type="entry name" value="HELICASE_CTER"/>
    <property type="match status" value="1"/>
</dbReference>
<accession>A0A0M0K8X1</accession>
<protein>
    <submittedName>
        <fullName evidence="7">Helicase swr1</fullName>
    </submittedName>
</protein>
<dbReference type="Gene3D" id="3.40.50.300">
    <property type="entry name" value="P-loop containing nucleotide triphosphate hydrolases"/>
    <property type="match status" value="1"/>
</dbReference>
<feature type="domain" description="Helicase ATP-binding" evidence="5">
    <location>
        <begin position="203"/>
        <end position="386"/>
    </location>
</feature>
<dbReference type="InterPro" id="IPR049730">
    <property type="entry name" value="SNF2/RAD54-like_C"/>
</dbReference>
<dbReference type="GO" id="GO:0006281">
    <property type="term" value="P:DNA repair"/>
    <property type="evidence" value="ECO:0007669"/>
    <property type="project" value="TreeGrafter"/>
</dbReference>
<dbReference type="Gene3D" id="2.30.30.140">
    <property type="match status" value="1"/>
</dbReference>
<dbReference type="SUPFAM" id="SSF52540">
    <property type="entry name" value="P-loop containing nucleoside triphosphate hydrolases"/>
    <property type="match status" value="2"/>
</dbReference>
<dbReference type="Pfam" id="PF00271">
    <property type="entry name" value="Helicase_C"/>
    <property type="match status" value="1"/>
</dbReference>
<proteinExistence type="predicted"/>
<evidence type="ECO:0000256" key="4">
    <source>
        <dbReference type="SAM" id="MobiDB-lite"/>
    </source>
</evidence>
<dbReference type="SMART" id="SM00490">
    <property type="entry name" value="HELICc"/>
    <property type="match status" value="1"/>
</dbReference>
<dbReference type="InterPro" id="IPR000330">
    <property type="entry name" value="SNF2_N"/>
</dbReference>
<keyword evidence="8" id="KW-1185">Reference proteome</keyword>
<feature type="compositionally biased region" description="Basic residues" evidence="4">
    <location>
        <begin position="1048"/>
        <end position="1058"/>
    </location>
</feature>
<evidence type="ECO:0000259" key="6">
    <source>
        <dbReference type="PROSITE" id="PS51194"/>
    </source>
</evidence>
<dbReference type="GO" id="GO:0004386">
    <property type="term" value="F:helicase activity"/>
    <property type="evidence" value="ECO:0007669"/>
    <property type="project" value="UniProtKB-KW"/>
</dbReference>
<dbReference type="AlphaFoldDB" id="A0A0M0K8X1"/>
<evidence type="ECO:0000259" key="5">
    <source>
        <dbReference type="PROSITE" id="PS51192"/>
    </source>
</evidence>
<feature type="region of interest" description="Disordered" evidence="4">
    <location>
        <begin position="1032"/>
        <end position="1058"/>
    </location>
</feature>
<evidence type="ECO:0000256" key="1">
    <source>
        <dbReference type="ARBA" id="ARBA00022741"/>
    </source>
</evidence>
<dbReference type="InterPro" id="IPR050628">
    <property type="entry name" value="SNF2_RAD54_helicase_TF"/>
</dbReference>
<name>A0A0M0K8X1_9EUKA</name>
<keyword evidence="1" id="KW-0547">Nucleotide-binding</keyword>
<organism evidence="7 8">
    <name type="scientific">Chrysochromulina tobinii</name>
    <dbReference type="NCBI Taxonomy" id="1460289"/>
    <lineage>
        <taxon>Eukaryota</taxon>
        <taxon>Haptista</taxon>
        <taxon>Haptophyta</taxon>
        <taxon>Prymnesiophyceae</taxon>
        <taxon>Prymnesiales</taxon>
        <taxon>Chrysochromulinaceae</taxon>
        <taxon>Chrysochromulina</taxon>
    </lineage>
</organism>
<dbReference type="InterPro" id="IPR001650">
    <property type="entry name" value="Helicase_C-like"/>
</dbReference>
<dbReference type="GO" id="GO:0005524">
    <property type="term" value="F:ATP binding"/>
    <property type="evidence" value="ECO:0007669"/>
    <property type="project" value="UniProtKB-KW"/>
</dbReference>